<proteinExistence type="predicted"/>
<dbReference type="GO" id="GO:0008483">
    <property type="term" value="F:transaminase activity"/>
    <property type="evidence" value="ECO:0007669"/>
    <property type="project" value="UniProtKB-KW"/>
</dbReference>
<name>A0ABW8M492_9ACTN</name>
<dbReference type="SUPFAM" id="SSF53383">
    <property type="entry name" value="PLP-dependent transferases"/>
    <property type="match status" value="1"/>
</dbReference>
<dbReference type="PANTHER" id="PTHR42790">
    <property type="entry name" value="AMINOTRANSFERASE"/>
    <property type="match status" value="1"/>
</dbReference>
<evidence type="ECO:0000256" key="4">
    <source>
        <dbReference type="ARBA" id="ARBA00022898"/>
    </source>
</evidence>
<dbReference type="PANTHER" id="PTHR42790:SF19">
    <property type="entry name" value="KYNURENINE_ALPHA-AMINOADIPATE AMINOTRANSFERASE, MITOCHONDRIAL"/>
    <property type="match status" value="1"/>
</dbReference>
<evidence type="ECO:0000256" key="1">
    <source>
        <dbReference type="ARBA" id="ARBA00001933"/>
    </source>
</evidence>
<dbReference type="InterPro" id="IPR015422">
    <property type="entry name" value="PyrdxlP-dep_Trfase_small"/>
</dbReference>
<accession>A0ABW8M492</accession>
<keyword evidence="7" id="KW-1185">Reference proteome</keyword>
<organism evidence="6 7">
    <name type="scientific">Streptomyces milbemycinicus</name>
    <dbReference type="NCBI Taxonomy" id="476552"/>
    <lineage>
        <taxon>Bacteria</taxon>
        <taxon>Bacillati</taxon>
        <taxon>Actinomycetota</taxon>
        <taxon>Actinomycetes</taxon>
        <taxon>Kitasatosporales</taxon>
        <taxon>Streptomycetaceae</taxon>
        <taxon>Streptomyces</taxon>
    </lineage>
</organism>
<protein>
    <submittedName>
        <fullName evidence="6">PLP-dependent aminotransferase family protein</fullName>
    </submittedName>
</protein>
<dbReference type="Gene3D" id="3.40.640.10">
    <property type="entry name" value="Type I PLP-dependent aspartate aminotransferase-like (Major domain)"/>
    <property type="match status" value="1"/>
</dbReference>
<dbReference type="InterPro" id="IPR004839">
    <property type="entry name" value="Aminotransferase_I/II_large"/>
</dbReference>
<gene>
    <name evidence="6" type="ORF">ACI2L5_50380</name>
</gene>
<keyword evidence="3" id="KW-0808">Transferase</keyword>
<keyword evidence="4" id="KW-0663">Pyridoxal phosphate</keyword>
<dbReference type="InterPro" id="IPR050859">
    <property type="entry name" value="Class-I_PLP-dep_aminotransf"/>
</dbReference>
<evidence type="ECO:0000256" key="3">
    <source>
        <dbReference type="ARBA" id="ARBA00022679"/>
    </source>
</evidence>
<dbReference type="InterPro" id="IPR015424">
    <property type="entry name" value="PyrdxlP-dep_Trfase"/>
</dbReference>
<evidence type="ECO:0000313" key="7">
    <source>
        <dbReference type="Proteomes" id="UP001620295"/>
    </source>
</evidence>
<dbReference type="CDD" id="cd00609">
    <property type="entry name" value="AAT_like"/>
    <property type="match status" value="1"/>
</dbReference>
<feature type="domain" description="Aminotransferase class I/classII large" evidence="5">
    <location>
        <begin position="108"/>
        <end position="461"/>
    </location>
</feature>
<dbReference type="Pfam" id="PF00155">
    <property type="entry name" value="Aminotran_1_2"/>
    <property type="match status" value="1"/>
</dbReference>
<dbReference type="Proteomes" id="UP001620295">
    <property type="component" value="Unassembled WGS sequence"/>
</dbReference>
<evidence type="ECO:0000259" key="5">
    <source>
        <dbReference type="Pfam" id="PF00155"/>
    </source>
</evidence>
<dbReference type="RefSeq" id="WP_404749099.1">
    <property type="nucleotide sequence ID" value="NZ_JBJDQH010000037.1"/>
</dbReference>
<dbReference type="EMBL" id="JBJDQH010000037">
    <property type="protein sequence ID" value="MFK4273008.1"/>
    <property type="molecule type" value="Genomic_DNA"/>
</dbReference>
<comment type="caution">
    <text evidence="6">The sequence shown here is derived from an EMBL/GenBank/DDBJ whole genome shotgun (WGS) entry which is preliminary data.</text>
</comment>
<evidence type="ECO:0000256" key="2">
    <source>
        <dbReference type="ARBA" id="ARBA00022576"/>
    </source>
</evidence>
<sequence>MTDSAARAIDVRAAEVHAADVHATDVHATDVRTTDIGAGDVHDVRLSQLHGSLADPAMASMNFLNEVAIRFPNAISFAAGRPSEEFLDFAEVHRYVDVFIDHLRRERGMTEAEAKRTVLQYGRTKGIIHELVARHLEVDEGISVSSESVVITVGCQEAMFLVLRALRTGPQDIVLAISPTYVGLTGAARLVDLPVRPVRGGERGIDFDDLGAQIAEARAAGLRPRALYLVPDVANPTGISLDLEARRELLRVAEAEDLLLLEDNAYGVFAGEGRLPSLKSLDTGRRVVRLGSFAKTVLPGARVGYAVADQRVVDESGGTSLLADHLSTIKSMLTVNTSPWAQAVVGGALVEHGYSLPAANRREIDVYQRNLRLILEGLARRFPSDPAGPLISWNTPTGGFFLTLTVPFRADDELLEYSAKEHGVLWTPMSHFYGGDGGYEQIRLSLSQLTPDTIDIGLDRLASLVRECAAAR</sequence>
<keyword evidence="2 6" id="KW-0032">Aminotransferase</keyword>
<reference evidence="6 7" key="1">
    <citation type="submission" date="2024-11" db="EMBL/GenBank/DDBJ databases">
        <title>The Natural Products Discovery Center: Release of the First 8490 Sequenced Strains for Exploring Actinobacteria Biosynthetic Diversity.</title>
        <authorList>
            <person name="Kalkreuter E."/>
            <person name="Kautsar S.A."/>
            <person name="Yang D."/>
            <person name="Bader C.D."/>
            <person name="Teijaro C.N."/>
            <person name="Fluegel L."/>
            <person name="Davis C.M."/>
            <person name="Simpson J.R."/>
            <person name="Lauterbach L."/>
            <person name="Steele A.D."/>
            <person name="Gui C."/>
            <person name="Meng S."/>
            <person name="Li G."/>
            <person name="Viehrig K."/>
            <person name="Ye F."/>
            <person name="Su P."/>
            <person name="Kiefer A.F."/>
            <person name="Nichols A."/>
            <person name="Cepeda A.J."/>
            <person name="Yan W."/>
            <person name="Fan B."/>
            <person name="Jiang Y."/>
            <person name="Adhikari A."/>
            <person name="Zheng C.-J."/>
            <person name="Schuster L."/>
            <person name="Cowan T.M."/>
            <person name="Smanski M.J."/>
            <person name="Chevrette M.G."/>
            <person name="De Carvalho L.P.S."/>
            <person name="Shen B."/>
        </authorList>
    </citation>
    <scope>NUCLEOTIDE SEQUENCE [LARGE SCALE GENOMIC DNA]</scope>
    <source>
        <strain evidence="6 7">NPDC020863</strain>
    </source>
</reference>
<evidence type="ECO:0000313" key="6">
    <source>
        <dbReference type="EMBL" id="MFK4273008.1"/>
    </source>
</evidence>
<dbReference type="Gene3D" id="3.90.1150.10">
    <property type="entry name" value="Aspartate Aminotransferase, domain 1"/>
    <property type="match status" value="1"/>
</dbReference>
<comment type="cofactor">
    <cofactor evidence="1">
        <name>pyridoxal 5'-phosphate</name>
        <dbReference type="ChEBI" id="CHEBI:597326"/>
    </cofactor>
</comment>
<dbReference type="InterPro" id="IPR015421">
    <property type="entry name" value="PyrdxlP-dep_Trfase_major"/>
</dbReference>